<dbReference type="NCBIfam" id="NF033524">
    <property type="entry name" value="lasso_PadeA_fam"/>
    <property type="match status" value="1"/>
</dbReference>
<evidence type="ECO:0000313" key="2">
    <source>
        <dbReference type="Proteomes" id="UP001589818"/>
    </source>
</evidence>
<proteinExistence type="predicted"/>
<keyword evidence="2" id="KW-1185">Reference proteome</keyword>
<reference evidence="1 2" key="1">
    <citation type="submission" date="2024-09" db="EMBL/GenBank/DDBJ databases">
        <authorList>
            <person name="Sun Q."/>
            <person name="Mori K."/>
        </authorList>
    </citation>
    <scope>NUCLEOTIDE SEQUENCE [LARGE SCALE GENOMIC DNA]</scope>
    <source>
        <strain evidence="1 2">CCM 4839</strain>
    </source>
</reference>
<dbReference type="Proteomes" id="UP001589818">
    <property type="component" value="Unassembled WGS sequence"/>
</dbReference>
<comment type="caution">
    <text evidence="1">The sequence shown here is derived from an EMBL/GenBank/DDBJ whole genome shotgun (WGS) entry which is preliminary data.</text>
</comment>
<evidence type="ECO:0000313" key="1">
    <source>
        <dbReference type="EMBL" id="MFC0395922.1"/>
    </source>
</evidence>
<name>A0ABV6JJ42_9BACL</name>
<sequence>MSKQEWKQPELQILEVSKTMEGKGTKYVDSVTVSDLDVTDTPPIS</sequence>
<organism evidence="1 2">
    <name type="scientific">Paenibacillus mendelii</name>
    <dbReference type="NCBI Taxonomy" id="206163"/>
    <lineage>
        <taxon>Bacteria</taxon>
        <taxon>Bacillati</taxon>
        <taxon>Bacillota</taxon>
        <taxon>Bacilli</taxon>
        <taxon>Bacillales</taxon>
        <taxon>Paenibacillaceae</taxon>
        <taxon>Paenibacillus</taxon>
    </lineage>
</organism>
<dbReference type="EMBL" id="JBHLVF010000047">
    <property type="protein sequence ID" value="MFC0395922.1"/>
    <property type="molecule type" value="Genomic_DNA"/>
</dbReference>
<dbReference type="InterPro" id="IPR049825">
    <property type="entry name" value="Lasso_PadeA-like"/>
</dbReference>
<dbReference type="RefSeq" id="WP_204817471.1">
    <property type="nucleotide sequence ID" value="NZ_JANHOF010000002.1"/>
</dbReference>
<gene>
    <name evidence="1" type="ORF">ACFFJ8_31700</name>
</gene>
<accession>A0ABV6JJ42</accession>
<protein>
    <submittedName>
        <fullName evidence="1">Paeninodin family lasso peptide</fullName>
    </submittedName>
</protein>